<sequence length="139" mass="14401">MLTASAEVIAARTGLMAQGLTSAKGQDFKELSLMSSEKTEAMSASADAMAASAGAIGQRLGRVAMDESAHALRAAAAVAQARTPAKAAEAQFSYAMGWWSRAAAQALTLNGELLKAQAEALAPIHKTATANAKRLRKKR</sequence>
<reference evidence="2 3" key="1">
    <citation type="submission" date="2021-02" db="EMBL/GenBank/DDBJ databases">
        <title>Brevundimonas sp. CS1 genome sequence.</title>
        <authorList>
            <person name="Lee K."/>
            <person name="Choi Y.-J."/>
            <person name="Son H.-R."/>
        </authorList>
    </citation>
    <scope>NUCLEOTIDE SEQUENCE [LARGE SCALE GENOMIC DNA]</scope>
    <source>
        <strain evidence="2 3">CS1</strain>
    </source>
</reference>
<dbReference type="Pfam" id="PF09361">
    <property type="entry name" value="Phasin_2"/>
    <property type="match status" value="1"/>
</dbReference>
<protein>
    <submittedName>
        <fullName evidence="2">Phasin family protein</fullName>
    </submittedName>
</protein>
<feature type="domain" description="Phasin" evidence="1">
    <location>
        <begin position="34"/>
        <end position="126"/>
    </location>
</feature>
<dbReference type="InterPro" id="IPR018968">
    <property type="entry name" value="Phasin"/>
</dbReference>
<evidence type="ECO:0000313" key="3">
    <source>
        <dbReference type="Proteomes" id="UP000662957"/>
    </source>
</evidence>
<evidence type="ECO:0000313" key="2">
    <source>
        <dbReference type="EMBL" id="QSF55720.1"/>
    </source>
</evidence>
<name>A0ABX7LUC7_9CAUL</name>
<keyword evidence="3" id="KW-1185">Reference proteome</keyword>
<organism evidence="2 3">
    <name type="scientific">Brevundimonas fontaquae</name>
    <dbReference type="NCBI Taxonomy" id="2813778"/>
    <lineage>
        <taxon>Bacteria</taxon>
        <taxon>Pseudomonadati</taxon>
        <taxon>Pseudomonadota</taxon>
        <taxon>Alphaproteobacteria</taxon>
        <taxon>Caulobacterales</taxon>
        <taxon>Caulobacteraceae</taxon>
        <taxon>Brevundimonas</taxon>
    </lineage>
</organism>
<gene>
    <name evidence="2" type="ORF">JX001_00350</name>
</gene>
<dbReference type="EMBL" id="CP070968">
    <property type="protein sequence ID" value="QSF55720.1"/>
    <property type="molecule type" value="Genomic_DNA"/>
</dbReference>
<proteinExistence type="predicted"/>
<dbReference type="Proteomes" id="UP000662957">
    <property type="component" value="Chromosome"/>
</dbReference>
<evidence type="ECO:0000259" key="1">
    <source>
        <dbReference type="Pfam" id="PF09361"/>
    </source>
</evidence>
<accession>A0ABX7LUC7</accession>